<keyword evidence="4 9" id="KW-0159">Chromosome partition</keyword>
<dbReference type="InterPro" id="IPR004107">
    <property type="entry name" value="Integrase_SAM-like_N"/>
</dbReference>
<dbReference type="InterPro" id="IPR023009">
    <property type="entry name" value="Tyrosine_recombinase_XerC/XerD"/>
</dbReference>
<dbReference type="NCBIfam" id="NF001399">
    <property type="entry name" value="PRK00283.1"/>
    <property type="match status" value="1"/>
</dbReference>
<keyword evidence="5 9" id="KW-0229">DNA integration</keyword>
<organism evidence="12 13">
    <name type="scientific">Xylocopilactobacillus apicola</name>
    <dbReference type="NCBI Taxonomy" id="2932184"/>
    <lineage>
        <taxon>Bacteria</taxon>
        <taxon>Bacillati</taxon>
        <taxon>Bacillota</taxon>
        <taxon>Bacilli</taxon>
        <taxon>Lactobacillales</taxon>
        <taxon>Lactobacillaceae</taxon>
        <taxon>Xylocopilactobacillus</taxon>
    </lineage>
</organism>
<dbReference type="InterPro" id="IPR010998">
    <property type="entry name" value="Integrase_recombinase_N"/>
</dbReference>
<feature type="active site" evidence="9">
    <location>
        <position position="156"/>
    </location>
</feature>
<evidence type="ECO:0000256" key="1">
    <source>
        <dbReference type="ARBA" id="ARBA00004496"/>
    </source>
</evidence>
<dbReference type="SUPFAM" id="SSF56349">
    <property type="entry name" value="DNA breaking-rejoining enzymes"/>
    <property type="match status" value="1"/>
</dbReference>
<comment type="similarity">
    <text evidence="9">Belongs to the 'phage' integrase family. XerC subfamily.</text>
</comment>
<dbReference type="Pfam" id="PF00589">
    <property type="entry name" value="Phage_integrase"/>
    <property type="match status" value="1"/>
</dbReference>
<keyword evidence="13" id="KW-1185">Reference proteome</keyword>
<feature type="active site" description="O-(3'-phospho-DNA)-tyrosine intermediate" evidence="9">
    <location>
        <position position="285"/>
    </location>
</feature>
<dbReference type="GO" id="GO:0006313">
    <property type="term" value="P:DNA transposition"/>
    <property type="evidence" value="ECO:0007669"/>
    <property type="project" value="UniProtKB-UniRule"/>
</dbReference>
<dbReference type="KEGG" id="xap:XA3_11090"/>
<keyword evidence="8 9" id="KW-0131">Cell cycle</keyword>
<evidence type="ECO:0000256" key="6">
    <source>
        <dbReference type="ARBA" id="ARBA00023125"/>
    </source>
</evidence>
<proteinExistence type="inferred from homology"/>
<keyword evidence="2 9" id="KW-0963">Cytoplasm</keyword>
<accession>A0AAU9DX46</accession>
<dbReference type="PROSITE" id="PS51900">
    <property type="entry name" value="CB"/>
    <property type="match status" value="1"/>
</dbReference>
<dbReference type="PANTHER" id="PTHR30349:SF81">
    <property type="entry name" value="TYROSINE RECOMBINASE XERC"/>
    <property type="match status" value="1"/>
</dbReference>
<dbReference type="GO" id="GO:0009037">
    <property type="term" value="F:tyrosine-based site-specific recombinase activity"/>
    <property type="evidence" value="ECO:0007669"/>
    <property type="project" value="UniProtKB-UniRule"/>
</dbReference>
<comment type="function">
    <text evidence="9">Site-specific tyrosine recombinase, which acts by catalyzing the cutting and rejoining of the recombining DNA molecules. The XerC-XerD complex is essential to convert dimers of the bacterial chromosome into monomers to permit their segregation at cell division. It also contributes to the segregational stability of plasmids.</text>
</comment>
<sequence length="304" mass="34501">MDISKLNLNKNDQQILAQFENYLLIVLSLAKNSVNAYLSDTEKWMIYCKSLNLSYLEVKASDLEKYYQISYGDKMAISSATRSLSSLHNFYSFLQDIDLIGANPVDNLTRPQKSSVLPSVLSYEEVDRLLNAPDLNSKFGIRDRAILETMYAAGLRVSEATRLELADLHLSMHLINVVGKGNVERIVPLNDAAVHFLELYFSKIRKSIVNGNETAVFLNYQGHPISRQSIWKMVKKYLQIAGIDKKVTPHTLRHSFATHLISNGADLRSVQELLGHRNVSTTQIYTHIANNLLLKVYNETKPRK</sequence>
<evidence type="ECO:0000256" key="5">
    <source>
        <dbReference type="ARBA" id="ARBA00022908"/>
    </source>
</evidence>
<dbReference type="PANTHER" id="PTHR30349">
    <property type="entry name" value="PHAGE INTEGRASE-RELATED"/>
    <property type="match status" value="1"/>
</dbReference>
<feature type="active site" evidence="9">
    <location>
        <position position="180"/>
    </location>
</feature>
<keyword evidence="7 9" id="KW-0233">DNA recombination</keyword>
<dbReference type="InterPro" id="IPR044068">
    <property type="entry name" value="CB"/>
</dbReference>
<dbReference type="GO" id="GO:0051301">
    <property type="term" value="P:cell division"/>
    <property type="evidence" value="ECO:0007669"/>
    <property type="project" value="UniProtKB-KW"/>
</dbReference>
<dbReference type="GO" id="GO:0005737">
    <property type="term" value="C:cytoplasm"/>
    <property type="evidence" value="ECO:0007669"/>
    <property type="project" value="UniProtKB-SubCell"/>
</dbReference>
<feature type="active site" evidence="9">
    <location>
        <position position="250"/>
    </location>
</feature>
<dbReference type="GO" id="GO:0007059">
    <property type="term" value="P:chromosome segregation"/>
    <property type="evidence" value="ECO:0007669"/>
    <property type="project" value="UniProtKB-UniRule"/>
</dbReference>
<dbReference type="CDD" id="cd00798">
    <property type="entry name" value="INT_XerDC_C"/>
    <property type="match status" value="1"/>
</dbReference>
<dbReference type="SUPFAM" id="SSF47823">
    <property type="entry name" value="lambda integrase-like, N-terminal domain"/>
    <property type="match status" value="1"/>
</dbReference>
<gene>
    <name evidence="12" type="primary">xerD</name>
    <name evidence="9" type="synonym">xerC</name>
    <name evidence="12" type="ORF">XA3_11090</name>
</gene>
<dbReference type="HAMAP" id="MF_01808">
    <property type="entry name" value="Recomb_XerC_XerD"/>
    <property type="match status" value="1"/>
</dbReference>
<dbReference type="GO" id="GO:0003677">
    <property type="term" value="F:DNA binding"/>
    <property type="evidence" value="ECO:0007669"/>
    <property type="project" value="UniProtKB-UniRule"/>
</dbReference>
<keyword evidence="3 9" id="KW-0132">Cell division</keyword>
<keyword evidence="6 9" id="KW-0238">DNA-binding</keyword>
<dbReference type="InterPro" id="IPR050090">
    <property type="entry name" value="Tyrosine_recombinase_XerCD"/>
</dbReference>
<dbReference type="PROSITE" id="PS51898">
    <property type="entry name" value="TYR_RECOMBINASE"/>
    <property type="match status" value="1"/>
</dbReference>
<evidence type="ECO:0000313" key="12">
    <source>
        <dbReference type="EMBL" id="BDR58668.1"/>
    </source>
</evidence>
<dbReference type="InterPro" id="IPR002104">
    <property type="entry name" value="Integrase_catalytic"/>
</dbReference>
<dbReference type="Gene3D" id="1.10.150.130">
    <property type="match status" value="1"/>
</dbReference>
<feature type="active site" evidence="9">
    <location>
        <position position="253"/>
    </location>
</feature>
<feature type="active site" evidence="9">
    <location>
        <position position="276"/>
    </location>
</feature>
<comment type="subunit">
    <text evidence="9">Forms a cyclic heterotetrameric complex composed of two molecules of XerC and two molecules of XerD.</text>
</comment>
<evidence type="ECO:0000256" key="3">
    <source>
        <dbReference type="ARBA" id="ARBA00022618"/>
    </source>
</evidence>
<feature type="domain" description="Tyr recombinase" evidence="10">
    <location>
        <begin position="116"/>
        <end position="298"/>
    </location>
</feature>
<feature type="domain" description="Core-binding (CB)" evidence="11">
    <location>
        <begin position="10"/>
        <end position="95"/>
    </location>
</feature>
<evidence type="ECO:0000256" key="2">
    <source>
        <dbReference type="ARBA" id="ARBA00022490"/>
    </source>
</evidence>
<evidence type="ECO:0000256" key="8">
    <source>
        <dbReference type="ARBA" id="ARBA00023306"/>
    </source>
</evidence>
<evidence type="ECO:0000259" key="11">
    <source>
        <dbReference type="PROSITE" id="PS51900"/>
    </source>
</evidence>
<evidence type="ECO:0000313" key="13">
    <source>
        <dbReference type="Proteomes" id="UP001321861"/>
    </source>
</evidence>
<dbReference type="InterPro" id="IPR013762">
    <property type="entry name" value="Integrase-like_cat_sf"/>
</dbReference>
<evidence type="ECO:0000256" key="4">
    <source>
        <dbReference type="ARBA" id="ARBA00022829"/>
    </source>
</evidence>
<evidence type="ECO:0000256" key="9">
    <source>
        <dbReference type="HAMAP-Rule" id="MF_01808"/>
    </source>
</evidence>
<name>A0AAU9DX46_9LACO</name>
<protein>
    <recommendedName>
        <fullName evidence="9">Tyrosine recombinase XerC</fullName>
    </recommendedName>
</protein>
<dbReference type="Gene3D" id="1.10.443.10">
    <property type="entry name" value="Intergrase catalytic core"/>
    <property type="match status" value="1"/>
</dbReference>
<evidence type="ECO:0000256" key="7">
    <source>
        <dbReference type="ARBA" id="ARBA00023172"/>
    </source>
</evidence>
<comment type="subcellular location">
    <subcellularLocation>
        <location evidence="1 9">Cytoplasm</location>
    </subcellularLocation>
</comment>
<reference evidence="12 13" key="1">
    <citation type="journal article" date="2023" name="Microbiol. Spectr.">
        <title>Symbiosis of Carpenter Bees with Uncharacterized Lactic Acid Bacteria Showing NAD Auxotrophy.</title>
        <authorList>
            <person name="Kawasaki S."/>
            <person name="Ozawa K."/>
            <person name="Mori T."/>
            <person name="Yamamoto A."/>
            <person name="Ito M."/>
            <person name="Ohkuma M."/>
            <person name="Sakamoto M."/>
            <person name="Matsutani M."/>
        </authorList>
    </citation>
    <scope>NUCLEOTIDE SEQUENCE [LARGE SCALE GENOMIC DNA]</scope>
    <source>
        <strain evidence="12 13">XA3</strain>
    </source>
</reference>
<dbReference type="Pfam" id="PF02899">
    <property type="entry name" value="Phage_int_SAM_1"/>
    <property type="match status" value="1"/>
</dbReference>
<dbReference type="Proteomes" id="UP001321861">
    <property type="component" value="Chromosome"/>
</dbReference>
<dbReference type="InterPro" id="IPR011010">
    <property type="entry name" value="DNA_brk_join_enz"/>
</dbReference>
<dbReference type="EMBL" id="AP026802">
    <property type="protein sequence ID" value="BDR58668.1"/>
    <property type="molecule type" value="Genomic_DNA"/>
</dbReference>
<dbReference type="AlphaFoldDB" id="A0AAU9DX46"/>
<evidence type="ECO:0000259" key="10">
    <source>
        <dbReference type="PROSITE" id="PS51898"/>
    </source>
</evidence>